<dbReference type="Proteomes" id="UP000534186">
    <property type="component" value="Unassembled WGS sequence"/>
</dbReference>
<dbReference type="SMART" id="SM01118">
    <property type="entry name" value="CYTH"/>
    <property type="match status" value="1"/>
</dbReference>
<dbReference type="GO" id="GO:0004016">
    <property type="term" value="F:adenylate cyclase activity"/>
    <property type="evidence" value="ECO:0007669"/>
    <property type="project" value="UniProtKB-EC"/>
</dbReference>
<comment type="caution">
    <text evidence="2">The sequence shown here is derived from an EMBL/GenBank/DDBJ whole genome shotgun (WGS) entry which is preliminary data.</text>
</comment>
<protein>
    <submittedName>
        <fullName evidence="2">Adenylate cyclase class 2</fullName>
        <ecNumber evidence="2">4.6.1.1</ecNumber>
    </submittedName>
</protein>
<dbReference type="Pfam" id="PF01928">
    <property type="entry name" value="CYTH"/>
    <property type="match status" value="1"/>
</dbReference>
<proteinExistence type="predicted"/>
<dbReference type="EC" id="4.6.1.1" evidence="2"/>
<dbReference type="PANTHER" id="PTHR21028:SF2">
    <property type="entry name" value="CYTH DOMAIN-CONTAINING PROTEIN"/>
    <property type="match status" value="1"/>
</dbReference>
<dbReference type="Gene3D" id="2.40.320.10">
    <property type="entry name" value="Hypothetical Protein Pfu-838710-001"/>
    <property type="match status" value="1"/>
</dbReference>
<dbReference type="AlphaFoldDB" id="A0A7Y9NMB8"/>
<reference evidence="2 3" key="1">
    <citation type="submission" date="2020-07" db="EMBL/GenBank/DDBJ databases">
        <title>Genomic Encyclopedia of Type Strains, Phase IV (KMG-V): Genome sequencing to study the core and pangenomes of soil and plant-associated prokaryotes.</title>
        <authorList>
            <person name="Whitman W."/>
        </authorList>
    </citation>
    <scope>NUCLEOTIDE SEQUENCE [LARGE SCALE GENOMIC DNA]</scope>
    <source>
        <strain evidence="2 3">M8UP30</strain>
    </source>
</reference>
<gene>
    <name evidence="2" type="ORF">HDF12_002371</name>
</gene>
<evidence type="ECO:0000313" key="2">
    <source>
        <dbReference type="EMBL" id="NYF52006.1"/>
    </source>
</evidence>
<name>A0A7Y9NMB8_9BACT</name>
<organism evidence="2 3">
    <name type="scientific">Tunturiibacter lichenicola</name>
    <dbReference type="NCBI Taxonomy" id="2051959"/>
    <lineage>
        <taxon>Bacteria</taxon>
        <taxon>Pseudomonadati</taxon>
        <taxon>Acidobacteriota</taxon>
        <taxon>Terriglobia</taxon>
        <taxon>Terriglobales</taxon>
        <taxon>Acidobacteriaceae</taxon>
        <taxon>Tunturiibacter</taxon>
    </lineage>
</organism>
<dbReference type="PANTHER" id="PTHR21028">
    <property type="entry name" value="SI:CH211-156B7.4"/>
    <property type="match status" value="1"/>
</dbReference>
<dbReference type="PROSITE" id="PS51707">
    <property type="entry name" value="CYTH"/>
    <property type="match status" value="1"/>
</dbReference>
<dbReference type="InterPro" id="IPR008173">
    <property type="entry name" value="Adenylyl_cyclase_CyaB"/>
</dbReference>
<dbReference type="InterPro" id="IPR033469">
    <property type="entry name" value="CYTH-like_dom_sf"/>
</dbReference>
<evidence type="ECO:0000313" key="3">
    <source>
        <dbReference type="Proteomes" id="UP000534186"/>
    </source>
</evidence>
<dbReference type="EMBL" id="JACCCV010000001">
    <property type="protein sequence ID" value="NYF52006.1"/>
    <property type="molecule type" value="Genomic_DNA"/>
</dbReference>
<dbReference type="InterPro" id="IPR023577">
    <property type="entry name" value="CYTH_domain"/>
</dbReference>
<sequence length="205" mass="23451">MQNSEIELKFPVPDPEALQTRLSQLGFHLVTPRTFEHNTLYDTPNRDLRARKQILRLRKYGTLCTVTHKRLPDQQDPVDSTRYKIRVETETIVAECEAMAEIFKQMGYLPAFIYEKYRTEWSHSAGLDPNTLAHLVIDETPIGTYAELEGPTAWIDQTLAALNIDPATCLTDSYGKLFLDWKQRTASPAEHLTFAEITSPVLSLR</sequence>
<dbReference type="CDD" id="cd07890">
    <property type="entry name" value="CYTH-like_AC_IV-like"/>
    <property type="match status" value="1"/>
</dbReference>
<evidence type="ECO:0000259" key="1">
    <source>
        <dbReference type="PROSITE" id="PS51707"/>
    </source>
</evidence>
<accession>A0A7Y9NMB8</accession>
<keyword evidence="2" id="KW-0456">Lyase</keyword>
<feature type="domain" description="CYTH" evidence="1">
    <location>
        <begin position="3"/>
        <end position="180"/>
    </location>
</feature>
<dbReference type="SUPFAM" id="SSF55154">
    <property type="entry name" value="CYTH-like phosphatases"/>
    <property type="match status" value="1"/>
</dbReference>